<dbReference type="PANTHER" id="PTHR42970">
    <property type="entry name" value="PECTATE LYASE C-RELATED"/>
    <property type="match status" value="1"/>
</dbReference>
<dbReference type="GeneID" id="98647716"/>
<dbReference type="PANTHER" id="PTHR42970:SF1">
    <property type="entry name" value="PECTATE LYASE C-RELATED"/>
    <property type="match status" value="1"/>
</dbReference>
<dbReference type="EMBL" id="CP042910">
    <property type="protein sequence ID" value="QEG17307.1"/>
    <property type="molecule type" value="Genomic_DNA"/>
</dbReference>
<dbReference type="InterPro" id="IPR052063">
    <property type="entry name" value="Polysaccharide_Lyase_1"/>
</dbReference>
<keyword evidence="1" id="KW-0479">Metal-binding</keyword>
<keyword evidence="4" id="KW-0732">Signal</keyword>
<proteinExistence type="predicted"/>
<accession>A0ABX5YP42</accession>
<dbReference type="SUPFAM" id="SSF51126">
    <property type="entry name" value="Pectin lyase-like"/>
    <property type="match status" value="1"/>
</dbReference>
<evidence type="ECO:0000313" key="6">
    <source>
        <dbReference type="Proteomes" id="UP000322887"/>
    </source>
</evidence>
<evidence type="ECO:0000256" key="2">
    <source>
        <dbReference type="ARBA" id="ARBA00023180"/>
    </source>
</evidence>
<dbReference type="Gene3D" id="2.160.20.10">
    <property type="entry name" value="Single-stranded right-handed beta-helix, Pectin lyase-like"/>
    <property type="match status" value="1"/>
</dbReference>
<feature type="signal peptide" evidence="4">
    <location>
        <begin position="1"/>
        <end position="21"/>
    </location>
</feature>
<keyword evidence="2" id="KW-0325">Glycoprotein</keyword>
<reference evidence="5 6" key="1">
    <citation type="submission" date="2019-08" db="EMBL/GenBank/DDBJ databases">
        <title>Deep-cultivation of Planctomycetes and their phenomic and genomic characterization uncovers novel biology.</title>
        <authorList>
            <person name="Wiegand S."/>
            <person name="Jogler M."/>
            <person name="Boedeker C."/>
            <person name="Pinto D."/>
            <person name="Vollmers J."/>
            <person name="Rivas-Marin E."/>
            <person name="Kohn T."/>
            <person name="Peeters S.H."/>
            <person name="Heuer A."/>
            <person name="Rast P."/>
            <person name="Oberbeckmann S."/>
            <person name="Bunk B."/>
            <person name="Jeske O."/>
            <person name="Meyerdierks A."/>
            <person name="Storesund J.E."/>
            <person name="Kallscheuer N."/>
            <person name="Luecker S."/>
            <person name="Lage O.M."/>
            <person name="Pohl T."/>
            <person name="Merkel B.J."/>
            <person name="Hornburger P."/>
            <person name="Mueller R.-W."/>
            <person name="Bruemmer F."/>
            <person name="Labrenz M."/>
            <person name="Spormann A.M."/>
            <person name="Op den Camp H."/>
            <person name="Overmann J."/>
            <person name="Amann R."/>
            <person name="Jetten M.S.M."/>
            <person name="Mascher T."/>
            <person name="Medema M.H."/>
            <person name="Devos D.P."/>
            <person name="Kaster A.-K."/>
            <person name="Ovreas L."/>
            <person name="Rohde M."/>
            <person name="Galperin M.Y."/>
            <person name="Jogler C."/>
        </authorList>
    </citation>
    <scope>NUCLEOTIDE SEQUENCE [LARGE SCALE GENOMIC DNA]</scope>
    <source>
        <strain evidence="5 6">DSM 8797</strain>
    </source>
</reference>
<feature type="region of interest" description="Disordered" evidence="3">
    <location>
        <begin position="374"/>
        <end position="437"/>
    </location>
</feature>
<dbReference type="GO" id="GO:0016829">
    <property type="term" value="F:lyase activity"/>
    <property type="evidence" value="ECO:0007669"/>
    <property type="project" value="UniProtKB-KW"/>
</dbReference>
<keyword evidence="6" id="KW-1185">Reference proteome</keyword>
<gene>
    <name evidence="5" type="ORF">GmarT_31870</name>
</gene>
<dbReference type="InterPro" id="IPR011050">
    <property type="entry name" value="Pectin_lyase_fold/virulence"/>
</dbReference>
<protein>
    <submittedName>
        <fullName evidence="5">Pectate lyase</fullName>
    </submittedName>
</protein>
<evidence type="ECO:0000313" key="5">
    <source>
        <dbReference type="EMBL" id="QEG17307.1"/>
    </source>
</evidence>
<dbReference type="RefSeq" id="WP_223123516.1">
    <property type="nucleotide sequence ID" value="NZ_CP042910.1"/>
</dbReference>
<dbReference type="Proteomes" id="UP000322887">
    <property type="component" value="Chromosome"/>
</dbReference>
<keyword evidence="5" id="KW-0456">Lyase</keyword>
<organism evidence="5 6">
    <name type="scientific">Gimesia maris</name>
    <dbReference type="NCBI Taxonomy" id="122"/>
    <lineage>
        <taxon>Bacteria</taxon>
        <taxon>Pseudomonadati</taxon>
        <taxon>Planctomycetota</taxon>
        <taxon>Planctomycetia</taxon>
        <taxon>Planctomycetales</taxon>
        <taxon>Planctomycetaceae</taxon>
        <taxon>Gimesia</taxon>
    </lineage>
</organism>
<sequence length="437" mass="47760">MKTGFKIITIMFVYSAGLLLAADAEISAFPEAEGFGNRSKGGRGGNVLFVTNLNDSGKGSLRSAIESKGPRTILFRVSGLIELKSKLKISEPFVTVAGQSAPGDGICLKNFGLVIQTHDVIVRYLRIRPGDEPAKEFAKRKKDFTPDAISISAPSHDVIFDHCSASWSIDECCSVSGEGITDITVQWCIISESLNNSVHPKGEHGYGSLLRCNGNLSFHHNIYAHHKSRSPRPGTYGDGSIVLDFRNNVIYNTKGYSAADPVRMNYVGNYIKRTGSSAFQVGGPTTKLFVSGNVLDGNASATRDNWRLISGKKTDSRMTNPFPVAKVQTDSAEEAFKRVLAHCGATLPKRDSVDTRVIGQIRNGTGELVNSQREVGGWPKFKSTMPPVDTDQDGLPDDWERDHGLNPADPRDQSHDKDDNGYTNLEEYLNSPNHVRK</sequence>
<feature type="compositionally biased region" description="Basic and acidic residues" evidence="3">
    <location>
        <begin position="398"/>
        <end position="420"/>
    </location>
</feature>
<feature type="chain" id="PRO_5045108060" evidence="4">
    <location>
        <begin position="22"/>
        <end position="437"/>
    </location>
</feature>
<evidence type="ECO:0000256" key="1">
    <source>
        <dbReference type="ARBA" id="ARBA00022723"/>
    </source>
</evidence>
<dbReference type="InterPro" id="IPR012334">
    <property type="entry name" value="Pectin_lyas_fold"/>
</dbReference>
<evidence type="ECO:0000256" key="4">
    <source>
        <dbReference type="SAM" id="SignalP"/>
    </source>
</evidence>
<evidence type="ECO:0000256" key="3">
    <source>
        <dbReference type="SAM" id="MobiDB-lite"/>
    </source>
</evidence>
<name>A0ABX5YP42_9PLAN</name>